<dbReference type="InterPro" id="IPR029016">
    <property type="entry name" value="GAF-like_dom_sf"/>
</dbReference>
<dbReference type="Proteomes" id="UP000279994">
    <property type="component" value="Unassembled WGS sequence"/>
</dbReference>
<dbReference type="InterPro" id="IPR005561">
    <property type="entry name" value="ANTAR"/>
</dbReference>
<protein>
    <submittedName>
        <fullName evidence="4">ANTAR domain-containing protein</fullName>
    </submittedName>
</protein>
<keyword evidence="5" id="KW-1185">Reference proteome</keyword>
<reference evidence="4 5" key="1">
    <citation type="submission" date="2018-11" db="EMBL/GenBank/DDBJ databases">
        <authorList>
            <person name="Li F."/>
        </authorList>
    </citation>
    <scope>NUCLEOTIDE SEQUENCE [LARGE SCALE GENOMIC DNA]</scope>
    <source>
        <strain evidence="4 5">Gsoil 818</strain>
    </source>
</reference>
<dbReference type="SMART" id="SM01012">
    <property type="entry name" value="ANTAR"/>
    <property type="match status" value="1"/>
</dbReference>
<dbReference type="EMBL" id="RJSF01000019">
    <property type="protein sequence ID" value="RNM16142.1"/>
    <property type="molecule type" value="Genomic_DNA"/>
</dbReference>
<dbReference type="AlphaFoldDB" id="A0A3N0GVH8"/>
<name>A0A3N0GVH8_9ACTN</name>
<dbReference type="RefSeq" id="WP_123222395.1">
    <property type="nucleotide sequence ID" value="NZ_RJSF01000019.1"/>
</dbReference>
<keyword evidence="2" id="KW-0804">Transcription</keyword>
<accession>A0A3N0GVH8</accession>
<dbReference type="SUPFAM" id="SSF55781">
    <property type="entry name" value="GAF domain-like"/>
    <property type="match status" value="1"/>
</dbReference>
<dbReference type="OrthoDB" id="4824831at2"/>
<evidence type="ECO:0000259" key="3">
    <source>
        <dbReference type="PROSITE" id="PS50921"/>
    </source>
</evidence>
<organism evidence="4 5">
    <name type="scientific">Nocardioides pocheonensis</name>
    <dbReference type="NCBI Taxonomy" id="661485"/>
    <lineage>
        <taxon>Bacteria</taxon>
        <taxon>Bacillati</taxon>
        <taxon>Actinomycetota</taxon>
        <taxon>Actinomycetes</taxon>
        <taxon>Propionibacteriales</taxon>
        <taxon>Nocardioidaceae</taxon>
        <taxon>Nocardioides</taxon>
    </lineage>
</organism>
<evidence type="ECO:0000313" key="5">
    <source>
        <dbReference type="Proteomes" id="UP000279994"/>
    </source>
</evidence>
<dbReference type="PROSITE" id="PS50921">
    <property type="entry name" value="ANTAR"/>
    <property type="match status" value="1"/>
</dbReference>
<dbReference type="InterPro" id="IPR003018">
    <property type="entry name" value="GAF"/>
</dbReference>
<dbReference type="Pfam" id="PF13185">
    <property type="entry name" value="GAF_2"/>
    <property type="match status" value="1"/>
</dbReference>
<dbReference type="GO" id="GO:0003723">
    <property type="term" value="F:RNA binding"/>
    <property type="evidence" value="ECO:0007669"/>
    <property type="project" value="InterPro"/>
</dbReference>
<keyword evidence="1" id="KW-0805">Transcription regulation</keyword>
<gene>
    <name evidence="4" type="ORF">EFL26_08365</name>
</gene>
<evidence type="ECO:0000313" key="4">
    <source>
        <dbReference type="EMBL" id="RNM16142.1"/>
    </source>
</evidence>
<dbReference type="InterPro" id="IPR036388">
    <property type="entry name" value="WH-like_DNA-bd_sf"/>
</dbReference>
<evidence type="ECO:0000256" key="2">
    <source>
        <dbReference type="ARBA" id="ARBA00023163"/>
    </source>
</evidence>
<dbReference type="Pfam" id="PF03861">
    <property type="entry name" value="ANTAR"/>
    <property type="match status" value="1"/>
</dbReference>
<dbReference type="Gene3D" id="1.10.10.10">
    <property type="entry name" value="Winged helix-like DNA-binding domain superfamily/Winged helix DNA-binding domain"/>
    <property type="match status" value="1"/>
</dbReference>
<feature type="domain" description="ANTAR" evidence="3">
    <location>
        <begin position="165"/>
        <end position="226"/>
    </location>
</feature>
<dbReference type="Gene3D" id="3.30.450.40">
    <property type="match status" value="1"/>
</dbReference>
<comment type="caution">
    <text evidence="4">The sequence shown here is derived from an EMBL/GenBank/DDBJ whole genome shotgun (WGS) entry which is preliminary data.</text>
</comment>
<sequence length="237" mass="25435">MEPIPETLAAIRELDPQPTGNLVAHLTRLANRAKAVVPDLVGVSLARLDEGLTFTMVATASEFAVLDAIQYVAGGPCVEGAMVGETREFVGDDPLDESRWQLFAQATAAQAVQSTLTLPILEEEQVLGTVNLYGASRQAFGGHHEQLAEIFGAWAAGAVTNADLSFTTRSEAQAAPRRVRERVVVEMAIGILAAQLRLDVDTAEDRLRDAARRGGVSTVELAEEVVRLHERRQPGDG</sequence>
<evidence type="ECO:0000256" key="1">
    <source>
        <dbReference type="ARBA" id="ARBA00023015"/>
    </source>
</evidence>
<proteinExistence type="predicted"/>